<dbReference type="GO" id="GO:0016987">
    <property type="term" value="F:sigma factor activity"/>
    <property type="evidence" value="ECO:0007669"/>
    <property type="project" value="UniProtKB-KW"/>
</dbReference>
<dbReference type="CDD" id="cd06171">
    <property type="entry name" value="Sigma70_r4"/>
    <property type="match status" value="1"/>
</dbReference>
<accession>A0A7C9V112</accession>
<evidence type="ECO:0000256" key="3">
    <source>
        <dbReference type="ARBA" id="ARBA00023082"/>
    </source>
</evidence>
<dbReference type="Gene3D" id="1.10.1740.10">
    <property type="match status" value="1"/>
</dbReference>
<keyword evidence="3" id="KW-0731">Sigma factor</keyword>
<evidence type="ECO:0000256" key="2">
    <source>
        <dbReference type="ARBA" id="ARBA00023015"/>
    </source>
</evidence>
<dbReference type="Proteomes" id="UP000480684">
    <property type="component" value="Unassembled WGS sequence"/>
</dbReference>
<dbReference type="RefSeq" id="WP_163682153.1">
    <property type="nucleotide sequence ID" value="NZ_JAAIYP010000043.1"/>
</dbReference>
<dbReference type="InterPro" id="IPR013324">
    <property type="entry name" value="RNA_pol_sigma_r3/r4-like"/>
</dbReference>
<dbReference type="EMBL" id="JAAIYP010000043">
    <property type="protein sequence ID" value="NFV81775.1"/>
    <property type="molecule type" value="Genomic_DNA"/>
</dbReference>
<reference evidence="7 8" key="1">
    <citation type="submission" date="2020-02" db="EMBL/GenBank/DDBJ databases">
        <authorList>
            <person name="Dziuba M."/>
            <person name="Kuznetsov B."/>
            <person name="Mardanov A."/>
            <person name="Ravin N."/>
            <person name="Grouzdev D."/>
        </authorList>
    </citation>
    <scope>NUCLEOTIDE SEQUENCE [LARGE SCALE GENOMIC DNA]</scope>
    <source>
        <strain evidence="7 8">SpK</strain>
    </source>
</reference>
<keyword evidence="2" id="KW-0805">Transcription regulation</keyword>
<dbReference type="SUPFAM" id="SSF88946">
    <property type="entry name" value="Sigma2 domain of RNA polymerase sigma factors"/>
    <property type="match status" value="1"/>
</dbReference>
<dbReference type="NCBIfam" id="TIGR02937">
    <property type="entry name" value="sigma70-ECF"/>
    <property type="match status" value="1"/>
</dbReference>
<evidence type="ECO:0000313" key="8">
    <source>
        <dbReference type="Proteomes" id="UP000480684"/>
    </source>
</evidence>
<evidence type="ECO:0000256" key="1">
    <source>
        <dbReference type="ARBA" id="ARBA00010641"/>
    </source>
</evidence>
<evidence type="ECO:0000313" key="7">
    <source>
        <dbReference type="EMBL" id="NFV81775.1"/>
    </source>
</evidence>
<dbReference type="Gene3D" id="1.10.10.10">
    <property type="entry name" value="Winged helix-like DNA-binding domain superfamily/Winged helix DNA-binding domain"/>
    <property type="match status" value="1"/>
</dbReference>
<protein>
    <submittedName>
        <fullName evidence="7">Sigma-70 family RNA polymerase sigma factor</fullName>
    </submittedName>
</protein>
<keyword evidence="4" id="KW-0804">Transcription</keyword>
<keyword evidence="8" id="KW-1185">Reference proteome</keyword>
<evidence type="ECO:0000256" key="4">
    <source>
        <dbReference type="ARBA" id="ARBA00023163"/>
    </source>
</evidence>
<comment type="caution">
    <text evidence="7">The sequence shown here is derived from an EMBL/GenBank/DDBJ whole genome shotgun (WGS) entry which is preliminary data.</text>
</comment>
<proteinExistence type="inferred from homology"/>
<feature type="domain" description="RNA polymerase sigma-70 region 2" evidence="5">
    <location>
        <begin position="20"/>
        <end position="84"/>
    </location>
</feature>
<gene>
    <name evidence="7" type="ORF">G4223_16815</name>
</gene>
<dbReference type="InterPro" id="IPR036388">
    <property type="entry name" value="WH-like_DNA-bd_sf"/>
</dbReference>
<sequence length="183" mass="20712">MPRDPATGGTALTEQVNGAYLTHKSSLLRFLTRTLGNSRDAEDVAHEAFARMLSLPEQATVDHPLALLKCIALNIIRDTFRRERYRRQQVIGLEDPLVSAQPEPDPEQVAAARQRLVRLRDAIDDLPPRCREVFVLHKVHGLPHTEVARRLGISRNMVERHVIRAYAQLREVMDDTPSGVDKD</sequence>
<dbReference type="InterPro" id="IPR014284">
    <property type="entry name" value="RNA_pol_sigma-70_dom"/>
</dbReference>
<dbReference type="PANTHER" id="PTHR43133:SF63">
    <property type="entry name" value="RNA POLYMERASE SIGMA FACTOR FECI-RELATED"/>
    <property type="match status" value="1"/>
</dbReference>
<comment type="similarity">
    <text evidence="1">Belongs to the sigma-70 factor family. ECF subfamily.</text>
</comment>
<dbReference type="SUPFAM" id="SSF88659">
    <property type="entry name" value="Sigma3 and sigma4 domains of RNA polymerase sigma factors"/>
    <property type="match status" value="1"/>
</dbReference>
<dbReference type="InterPro" id="IPR013249">
    <property type="entry name" value="RNA_pol_sigma70_r4_t2"/>
</dbReference>
<dbReference type="GO" id="GO:0006352">
    <property type="term" value="P:DNA-templated transcription initiation"/>
    <property type="evidence" value="ECO:0007669"/>
    <property type="project" value="InterPro"/>
</dbReference>
<dbReference type="PANTHER" id="PTHR43133">
    <property type="entry name" value="RNA POLYMERASE ECF-TYPE SIGMA FACTO"/>
    <property type="match status" value="1"/>
</dbReference>
<feature type="domain" description="RNA polymerase sigma factor 70 region 4 type 2" evidence="6">
    <location>
        <begin position="117"/>
        <end position="169"/>
    </location>
</feature>
<dbReference type="GO" id="GO:0003677">
    <property type="term" value="F:DNA binding"/>
    <property type="evidence" value="ECO:0007669"/>
    <property type="project" value="InterPro"/>
</dbReference>
<dbReference type="Pfam" id="PF04542">
    <property type="entry name" value="Sigma70_r2"/>
    <property type="match status" value="1"/>
</dbReference>
<dbReference type="Pfam" id="PF08281">
    <property type="entry name" value="Sigma70_r4_2"/>
    <property type="match status" value="1"/>
</dbReference>
<evidence type="ECO:0000259" key="6">
    <source>
        <dbReference type="Pfam" id="PF08281"/>
    </source>
</evidence>
<evidence type="ECO:0000259" key="5">
    <source>
        <dbReference type="Pfam" id="PF04542"/>
    </source>
</evidence>
<name>A0A7C9V112_9PROT</name>
<dbReference type="InterPro" id="IPR039425">
    <property type="entry name" value="RNA_pol_sigma-70-like"/>
</dbReference>
<organism evidence="7 8">
    <name type="scientific">Magnetospirillum aberrantis SpK</name>
    <dbReference type="NCBI Taxonomy" id="908842"/>
    <lineage>
        <taxon>Bacteria</taxon>
        <taxon>Pseudomonadati</taxon>
        <taxon>Pseudomonadota</taxon>
        <taxon>Alphaproteobacteria</taxon>
        <taxon>Rhodospirillales</taxon>
        <taxon>Rhodospirillaceae</taxon>
        <taxon>Magnetospirillum</taxon>
    </lineage>
</organism>
<dbReference type="InterPro" id="IPR007627">
    <property type="entry name" value="RNA_pol_sigma70_r2"/>
</dbReference>
<dbReference type="AlphaFoldDB" id="A0A7C9V112"/>
<dbReference type="InterPro" id="IPR013325">
    <property type="entry name" value="RNA_pol_sigma_r2"/>
</dbReference>